<keyword evidence="3" id="KW-0436">Ligase</keyword>
<dbReference type="PANTHER" id="PTHR12561">
    <property type="entry name" value="LIPOATE-PROTEIN LIGASE"/>
    <property type="match status" value="1"/>
</dbReference>
<dbReference type="PATRIC" id="fig|1203610.3.peg.4467"/>
<accession>A0A0F5IW03</accession>
<dbReference type="GO" id="GO:0005737">
    <property type="term" value="C:cytoplasm"/>
    <property type="evidence" value="ECO:0007669"/>
    <property type="project" value="TreeGrafter"/>
</dbReference>
<dbReference type="GO" id="GO:0009249">
    <property type="term" value="P:protein lipoylation"/>
    <property type="evidence" value="ECO:0007669"/>
    <property type="project" value="InterPro"/>
</dbReference>
<dbReference type="AlphaFoldDB" id="A0A0F5IW03"/>
<dbReference type="PANTHER" id="PTHR12561:SF3">
    <property type="entry name" value="LIPOYLTRANSFERASE 1, MITOCHONDRIAL"/>
    <property type="match status" value="1"/>
</dbReference>
<dbReference type="InterPro" id="IPR045864">
    <property type="entry name" value="aa-tRNA-synth_II/BPL/LPL"/>
</dbReference>
<dbReference type="STRING" id="1203610.HMPREF1536_04386"/>
<comment type="pathway">
    <text evidence="1">Protein modification; protein lipoylation via exogenous pathway; protein N(6)-(lipoyl)lysine from lipoate: step 2/2.</text>
</comment>
<dbReference type="NCBIfam" id="TIGR00545">
    <property type="entry name" value="lipoyltrans"/>
    <property type="match status" value="1"/>
</dbReference>
<dbReference type="EMBL" id="AQHW01000025">
    <property type="protein sequence ID" value="KKB49322.1"/>
    <property type="molecule type" value="Genomic_DNA"/>
</dbReference>
<name>A0A0F5IW03_9BACT</name>
<evidence type="ECO:0000313" key="3">
    <source>
        <dbReference type="EMBL" id="KKB49322.1"/>
    </source>
</evidence>
<protein>
    <submittedName>
        <fullName evidence="3">Lipoyltransferase and lipoate-protein ligase</fullName>
    </submittedName>
</protein>
<dbReference type="Pfam" id="PF21948">
    <property type="entry name" value="LplA-B_cat"/>
    <property type="match status" value="1"/>
</dbReference>
<dbReference type="PROSITE" id="PS51733">
    <property type="entry name" value="BPL_LPL_CATALYTIC"/>
    <property type="match status" value="1"/>
</dbReference>
<dbReference type="UniPathway" id="UPA00537">
    <property type="reaction ID" value="UER00595"/>
</dbReference>
<sequence length="246" mass="28513">MLCIYNIHTDAWFNLAAEEYLLKNFSEDIFMLWQNEPAVVIGKHQNIWAETDLEYIKEKQIRVARRFSGGGAVYHDMGNLNLTFIENSSQIDSIRFTENIIRFLETVGVHARADERQGLTIDGLKISGSAQAIHKRRMMHHATLLFSTDLDVLNRSLQPSDIPSSDKAIPHPYFVKSVKSPVTNLSGLLPQPTTIDAFKSLLMDYFFNNNENNRYYEFSQDDLENIRLLRNNKYADKNWIYNTYPL</sequence>
<dbReference type="InterPro" id="IPR004143">
    <property type="entry name" value="BPL_LPL_catalytic"/>
</dbReference>
<dbReference type="GO" id="GO:0016874">
    <property type="term" value="F:ligase activity"/>
    <property type="evidence" value="ECO:0007669"/>
    <property type="project" value="UniProtKB-KW"/>
</dbReference>
<dbReference type="Gene3D" id="3.30.930.10">
    <property type="entry name" value="Bira Bifunctional Protein, Domain 2"/>
    <property type="match status" value="1"/>
</dbReference>
<dbReference type="GO" id="GO:0017118">
    <property type="term" value="F:lipoyltransferase activity"/>
    <property type="evidence" value="ECO:0007669"/>
    <property type="project" value="TreeGrafter"/>
</dbReference>
<dbReference type="InterPro" id="IPR004562">
    <property type="entry name" value="LipoylTrfase_LipoateP_Ligase"/>
</dbReference>
<keyword evidence="3" id="KW-0808">Transferase</keyword>
<gene>
    <name evidence="3" type="ORF">HMPREF1536_04386</name>
</gene>
<organism evidence="3 4">
    <name type="scientific">Parabacteroides gordonii MS-1 = DSM 23371</name>
    <dbReference type="NCBI Taxonomy" id="1203610"/>
    <lineage>
        <taxon>Bacteria</taxon>
        <taxon>Pseudomonadati</taxon>
        <taxon>Bacteroidota</taxon>
        <taxon>Bacteroidia</taxon>
        <taxon>Bacteroidales</taxon>
        <taxon>Tannerellaceae</taxon>
        <taxon>Parabacteroides</taxon>
    </lineage>
</organism>
<feature type="domain" description="BPL/LPL catalytic" evidence="2">
    <location>
        <begin position="24"/>
        <end position="190"/>
    </location>
</feature>
<dbReference type="SUPFAM" id="SSF55681">
    <property type="entry name" value="Class II aaRS and biotin synthetases"/>
    <property type="match status" value="1"/>
</dbReference>
<evidence type="ECO:0000313" key="4">
    <source>
        <dbReference type="Proteomes" id="UP000033035"/>
    </source>
</evidence>
<dbReference type="RefSeq" id="WP_028729120.1">
    <property type="nucleotide sequence ID" value="NZ_KE386763.1"/>
</dbReference>
<dbReference type="CDD" id="cd16443">
    <property type="entry name" value="LplA"/>
    <property type="match status" value="1"/>
</dbReference>
<reference evidence="3 4" key="1">
    <citation type="submission" date="2013-04" db="EMBL/GenBank/DDBJ databases">
        <title>The Genome Sequence of Parabacteroides gordonii DSM 23371.</title>
        <authorList>
            <consortium name="The Broad Institute Genomics Platform"/>
            <person name="Earl A."/>
            <person name="Ward D."/>
            <person name="Feldgarden M."/>
            <person name="Gevers D."/>
            <person name="Martens E."/>
            <person name="Sakamoto M."/>
            <person name="Benno Y."/>
            <person name="Suzuki N."/>
            <person name="Matsunaga N."/>
            <person name="Koshihara K."/>
            <person name="Seki M."/>
            <person name="Komiya H."/>
            <person name="Walker B."/>
            <person name="Young S."/>
            <person name="Zeng Q."/>
            <person name="Gargeya S."/>
            <person name="Fitzgerald M."/>
            <person name="Haas B."/>
            <person name="Abouelleil A."/>
            <person name="Allen A.W."/>
            <person name="Alvarado L."/>
            <person name="Arachchi H.M."/>
            <person name="Berlin A.M."/>
            <person name="Chapman S.B."/>
            <person name="Gainer-Dewar J."/>
            <person name="Goldberg J."/>
            <person name="Griggs A."/>
            <person name="Gujja S."/>
            <person name="Hansen M."/>
            <person name="Howarth C."/>
            <person name="Imamovic A."/>
            <person name="Ireland A."/>
            <person name="Larimer J."/>
            <person name="McCowan C."/>
            <person name="Murphy C."/>
            <person name="Pearson M."/>
            <person name="Poon T.W."/>
            <person name="Priest M."/>
            <person name="Roberts A."/>
            <person name="Saif S."/>
            <person name="Shea T."/>
            <person name="Sisk P."/>
            <person name="Sykes S."/>
            <person name="Wortman J."/>
            <person name="Nusbaum C."/>
            <person name="Birren B."/>
        </authorList>
    </citation>
    <scope>NUCLEOTIDE SEQUENCE [LARGE SCALE GENOMIC DNA]</scope>
    <source>
        <strain evidence="3 4">MS-1</strain>
    </source>
</reference>
<keyword evidence="4" id="KW-1185">Reference proteome</keyword>
<evidence type="ECO:0000259" key="2">
    <source>
        <dbReference type="PROSITE" id="PS51733"/>
    </source>
</evidence>
<proteinExistence type="predicted"/>
<comment type="caution">
    <text evidence="3">The sequence shown here is derived from an EMBL/GenBank/DDBJ whole genome shotgun (WGS) entry which is preliminary data.</text>
</comment>
<dbReference type="Proteomes" id="UP000033035">
    <property type="component" value="Unassembled WGS sequence"/>
</dbReference>
<dbReference type="HOGENOM" id="CLU_022986_0_0_10"/>
<evidence type="ECO:0000256" key="1">
    <source>
        <dbReference type="ARBA" id="ARBA00005085"/>
    </source>
</evidence>